<keyword evidence="8" id="KW-1185">Reference proteome</keyword>
<evidence type="ECO:0000259" key="6">
    <source>
        <dbReference type="PROSITE" id="PS51767"/>
    </source>
</evidence>
<protein>
    <recommendedName>
        <fullName evidence="6">Peptidase A1 domain-containing protein</fullName>
    </recommendedName>
</protein>
<feature type="transmembrane region" description="Helical" evidence="5">
    <location>
        <begin position="275"/>
        <end position="295"/>
    </location>
</feature>
<dbReference type="Gene3D" id="2.40.70.10">
    <property type="entry name" value="Acid Proteases"/>
    <property type="match status" value="2"/>
</dbReference>
<name>A0A2C5Y9S7_9HYPO</name>
<dbReference type="GO" id="GO:0004190">
    <property type="term" value="F:aspartic-type endopeptidase activity"/>
    <property type="evidence" value="ECO:0007669"/>
    <property type="project" value="UniProtKB-KW"/>
</dbReference>
<evidence type="ECO:0000313" key="8">
    <source>
        <dbReference type="Proteomes" id="UP000226192"/>
    </source>
</evidence>
<dbReference type="InterPro" id="IPR001461">
    <property type="entry name" value="Aspartic_peptidase_A1"/>
</dbReference>
<dbReference type="PANTHER" id="PTHR47966:SF65">
    <property type="entry name" value="ASPARTIC-TYPE ENDOPEPTIDASE"/>
    <property type="match status" value="1"/>
</dbReference>
<dbReference type="PROSITE" id="PS00141">
    <property type="entry name" value="ASP_PROTEASE"/>
    <property type="match status" value="1"/>
</dbReference>
<evidence type="ECO:0000256" key="3">
    <source>
        <dbReference type="PIRSR" id="PIRSR601461-2"/>
    </source>
</evidence>
<dbReference type="SUPFAM" id="SSF50630">
    <property type="entry name" value="Acid proteases"/>
    <property type="match status" value="1"/>
</dbReference>
<dbReference type="STRING" id="1399860.A0A2C5Y9S7"/>
<evidence type="ECO:0000313" key="7">
    <source>
        <dbReference type="EMBL" id="PHH64002.1"/>
    </source>
</evidence>
<dbReference type="PRINTS" id="PR00792">
    <property type="entry name" value="PEPSIN"/>
</dbReference>
<dbReference type="AlphaFoldDB" id="A0A2C5Y9S7"/>
<keyword evidence="3" id="KW-1015">Disulfide bond</keyword>
<keyword evidence="5" id="KW-1133">Transmembrane helix</keyword>
<dbReference type="OrthoDB" id="771136at2759"/>
<dbReference type="Pfam" id="PF00026">
    <property type="entry name" value="Asp"/>
    <property type="match status" value="1"/>
</dbReference>
<keyword evidence="4" id="KW-0645">Protease</keyword>
<feature type="disulfide bond" evidence="3">
    <location>
        <begin position="137"/>
        <end position="195"/>
    </location>
</feature>
<sequence>MGLGLSSNVAARRPYPALVDNMVAQGIIDTPVFSLHLDHVDAKAGSILFGGLDLQKFLAKLVSLPLLPDDDSSTIRSYAIRLRRLDINGVALTALHARAILDSGSTITLLPYTHTRHIHAHYGVRSLPNLNTPLVDCARRTDAPSAALTFHFDAGASIRVPINDMIMDIIPPDMQSLLRQTSAPTPLPSSWRAICVFGIASASDYAVSTPSFAILGDSFLRSAYIVYDLANRQLGLAQANPRSRGSNIIPLSANSTTLSNYMGVDESKAVRAPNFGLGILISALAIVALVTTFLLI</sequence>
<keyword evidence="5" id="KW-0472">Membrane</keyword>
<dbReference type="EMBL" id="NJET01000038">
    <property type="protein sequence ID" value="PHH64002.1"/>
    <property type="molecule type" value="Genomic_DNA"/>
</dbReference>
<dbReference type="InterPro" id="IPR021109">
    <property type="entry name" value="Peptidase_aspartic_dom_sf"/>
</dbReference>
<keyword evidence="4" id="KW-0378">Hydrolase</keyword>
<feature type="domain" description="Peptidase A1" evidence="6">
    <location>
        <begin position="1"/>
        <end position="237"/>
    </location>
</feature>
<evidence type="ECO:0000256" key="5">
    <source>
        <dbReference type="SAM" id="Phobius"/>
    </source>
</evidence>
<evidence type="ECO:0000256" key="2">
    <source>
        <dbReference type="ARBA" id="ARBA00022750"/>
    </source>
</evidence>
<dbReference type="InterPro" id="IPR033121">
    <property type="entry name" value="PEPTIDASE_A1"/>
</dbReference>
<dbReference type="GO" id="GO:0006508">
    <property type="term" value="P:proteolysis"/>
    <property type="evidence" value="ECO:0007669"/>
    <property type="project" value="UniProtKB-KW"/>
</dbReference>
<proteinExistence type="inferred from homology"/>
<dbReference type="InterPro" id="IPR001969">
    <property type="entry name" value="Aspartic_peptidase_AS"/>
</dbReference>
<organism evidence="7 8">
    <name type="scientific">Ophiocordyceps australis</name>
    <dbReference type="NCBI Taxonomy" id="1399860"/>
    <lineage>
        <taxon>Eukaryota</taxon>
        <taxon>Fungi</taxon>
        <taxon>Dikarya</taxon>
        <taxon>Ascomycota</taxon>
        <taxon>Pezizomycotina</taxon>
        <taxon>Sordariomycetes</taxon>
        <taxon>Hypocreomycetidae</taxon>
        <taxon>Hypocreales</taxon>
        <taxon>Ophiocordycipitaceae</taxon>
        <taxon>Ophiocordyceps</taxon>
    </lineage>
</organism>
<evidence type="ECO:0000256" key="1">
    <source>
        <dbReference type="ARBA" id="ARBA00007447"/>
    </source>
</evidence>
<reference evidence="7 8" key="1">
    <citation type="submission" date="2017-06" db="EMBL/GenBank/DDBJ databases">
        <title>Ant-infecting Ophiocordyceps genomes reveal a high diversity of potential behavioral manipulation genes and a possible major role for enterotoxins.</title>
        <authorList>
            <person name="De Bekker C."/>
            <person name="Evans H.C."/>
            <person name="Brachmann A."/>
            <person name="Hughes D.P."/>
        </authorList>
    </citation>
    <scope>NUCLEOTIDE SEQUENCE [LARGE SCALE GENOMIC DNA]</scope>
    <source>
        <strain evidence="7 8">Map64</strain>
    </source>
</reference>
<keyword evidence="2 4" id="KW-0064">Aspartyl protease</keyword>
<dbReference type="PROSITE" id="PS51767">
    <property type="entry name" value="PEPTIDASE_A1"/>
    <property type="match status" value="1"/>
</dbReference>
<evidence type="ECO:0000256" key="4">
    <source>
        <dbReference type="RuleBase" id="RU000454"/>
    </source>
</evidence>
<keyword evidence="5" id="KW-0812">Transmembrane</keyword>
<gene>
    <name evidence="7" type="ORF">CDD81_5107</name>
</gene>
<dbReference type="Proteomes" id="UP000226192">
    <property type="component" value="Unassembled WGS sequence"/>
</dbReference>
<accession>A0A2C5Y9S7</accession>
<dbReference type="PANTHER" id="PTHR47966">
    <property type="entry name" value="BETA-SITE APP-CLEAVING ENZYME, ISOFORM A-RELATED"/>
    <property type="match status" value="1"/>
</dbReference>
<comment type="caution">
    <text evidence="7">The sequence shown here is derived from an EMBL/GenBank/DDBJ whole genome shotgun (WGS) entry which is preliminary data.</text>
</comment>
<comment type="similarity">
    <text evidence="1 4">Belongs to the peptidase A1 family.</text>
</comment>